<protein>
    <recommendedName>
        <fullName evidence="4">PH domain-containing protein</fullName>
    </recommendedName>
</protein>
<evidence type="ECO:0008006" key="4">
    <source>
        <dbReference type="Google" id="ProtNLM"/>
    </source>
</evidence>
<name>A0ABS3CP19_9BACT</name>
<keyword evidence="1" id="KW-0812">Transmembrane</keyword>
<reference evidence="2 3" key="1">
    <citation type="submission" date="2021-03" db="EMBL/GenBank/DDBJ databases">
        <title>novel species isolated from a fishpond in China.</title>
        <authorList>
            <person name="Lu H."/>
            <person name="Cai Z."/>
        </authorList>
    </citation>
    <scope>NUCLEOTIDE SEQUENCE [LARGE SCALE GENOMIC DNA]</scope>
    <source>
        <strain evidence="2 3">YJ13C</strain>
    </source>
</reference>
<proteinExistence type="predicted"/>
<keyword evidence="1" id="KW-1133">Transmembrane helix</keyword>
<feature type="transmembrane region" description="Helical" evidence="1">
    <location>
        <begin position="12"/>
        <end position="32"/>
    </location>
</feature>
<dbReference type="RefSeq" id="WP_206588656.1">
    <property type="nucleotide sequence ID" value="NZ_JAFKCU010000008.1"/>
</dbReference>
<gene>
    <name evidence="2" type="ORF">J0A69_21300</name>
</gene>
<organism evidence="2 3">
    <name type="scientific">Algoriphagus pacificus</name>
    <dbReference type="NCBI Taxonomy" id="2811234"/>
    <lineage>
        <taxon>Bacteria</taxon>
        <taxon>Pseudomonadati</taxon>
        <taxon>Bacteroidota</taxon>
        <taxon>Cytophagia</taxon>
        <taxon>Cytophagales</taxon>
        <taxon>Cyclobacteriaceae</taxon>
        <taxon>Algoriphagus</taxon>
    </lineage>
</organism>
<comment type="caution">
    <text evidence="2">The sequence shown here is derived from an EMBL/GenBank/DDBJ whole genome shotgun (WGS) entry which is preliminary data.</text>
</comment>
<evidence type="ECO:0000256" key="1">
    <source>
        <dbReference type="SAM" id="Phobius"/>
    </source>
</evidence>
<keyword evidence="3" id="KW-1185">Reference proteome</keyword>
<sequence length="156" mass="17884">MESHKTSYTLFKFAPLGIGIIILTSAIISYFYPHLIIMNGEPMEKDLFITLIFALIGIFFLILFFAIKDKFVWVKMGDQTIEINSGSIKEKVNWLDVESISQIQFVSPPLYSIKLKGKETTHWFNTSNHFMQAGGFTKDMSDMGSFIKKKKRELGI</sequence>
<evidence type="ECO:0000313" key="3">
    <source>
        <dbReference type="Proteomes" id="UP000664480"/>
    </source>
</evidence>
<evidence type="ECO:0000313" key="2">
    <source>
        <dbReference type="EMBL" id="MBN7817990.1"/>
    </source>
</evidence>
<dbReference type="EMBL" id="JAFKCU010000008">
    <property type="protein sequence ID" value="MBN7817990.1"/>
    <property type="molecule type" value="Genomic_DNA"/>
</dbReference>
<dbReference type="Proteomes" id="UP000664480">
    <property type="component" value="Unassembled WGS sequence"/>
</dbReference>
<accession>A0ABS3CP19</accession>
<keyword evidence="1" id="KW-0472">Membrane</keyword>
<feature type="transmembrane region" description="Helical" evidence="1">
    <location>
        <begin position="47"/>
        <end position="67"/>
    </location>
</feature>